<name>A0ABQ1ZJI6_9BACL</name>
<evidence type="ECO:0000256" key="1">
    <source>
        <dbReference type="SAM" id="SignalP"/>
    </source>
</evidence>
<organism evidence="2 3">
    <name type="scientific">Paenibacillus silvae</name>
    <dbReference type="NCBI Taxonomy" id="1325358"/>
    <lineage>
        <taxon>Bacteria</taxon>
        <taxon>Bacillati</taxon>
        <taxon>Bacillota</taxon>
        <taxon>Bacilli</taxon>
        <taxon>Bacillales</taxon>
        <taxon>Paenibacillaceae</taxon>
        <taxon>Paenibacillus</taxon>
    </lineage>
</organism>
<keyword evidence="1" id="KW-0732">Signal</keyword>
<keyword evidence="3" id="KW-1185">Reference proteome</keyword>
<feature type="signal peptide" evidence="1">
    <location>
        <begin position="1"/>
        <end position="23"/>
    </location>
</feature>
<sequence length="196" mass="21349">MRFGKSVLLAIAMVMLFSTSVFAAPVQVQDRTPNEKVEIDFSQEGRNVDVLNVATGELVSYDDKGTKITTFLTPEQVASRTGQGEVGLFDYDTGLVNITVPKNINGNQGALVGFYDTVAPHSYVNLHIISLPQTTMPTINVAFTNGMGDDTAWAANIPEGYVVSMKARYPSESYVARVSTNELYSSIALLRSFTSY</sequence>
<proteinExistence type="predicted"/>
<accession>A0ABQ1ZJI6</accession>
<evidence type="ECO:0000313" key="3">
    <source>
        <dbReference type="Proteomes" id="UP000652153"/>
    </source>
</evidence>
<feature type="chain" id="PRO_5046575371" evidence="1">
    <location>
        <begin position="24"/>
        <end position="196"/>
    </location>
</feature>
<comment type="caution">
    <text evidence="2">The sequence shown here is derived from an EMBL/GenBank/DDBJ whole genome shotgun (WGS) entry which is preliminary data.</text>
</comment>
<evidence type="ECO:0000313" key="2">
    <source>
        <dbReference type="EMBL" id="GGH65670.1"/>
    </source>
</evidence>
<reference evidence="3" key="1">
    <citation type="journal article" date="2019" name="Int. J. Syst. Evol. Microbiol.">
        <title>The Global Catalogue of Microorganisms (GCM) 10K type strain sequencing project: providing services to taxonomists for standard genome sequencing and annotation.</title>
        <authorList>
            <consortium name="The Broad Institute Genomics Platform"/>
            <consortium name="The Broad Institute Genome Sequencing Center for Infectious Disease"/>
            <person name="Wu L."/>
            <person name="Ma J."/>
        </authorList>
    </citation>
    <scope>NUCLEOTIDE SEQUENCE [LARGE SCALE GENOMIC DNA]</scope>
    <source>
        <strain evidence="3">CGMCC 1.12770</strain>
    </source>
</reference>
<gene>
    <name evidence="2" type="ORF">GCM10008014_45280</name>
</gene>
<dbReference type="Proteomes" id="UP000652153">
    <property type="component" value="Unassembled WGS sequence"/>
</dbReference>
<dbReference type="EMBL" id="BMFU01000008">
    <property type="protein sequence ID" value="GGH65670.1"/>
    <property type="molecule type" value="Genomic_DNA"/>
</dbReference>
<protein>
    <submittedName>
        <fullName evidence="2">Uncharacterized protein</fullName>
    </submittedName>
</protein>
<dbReference type="RefSeq" id="WP_188593986.1">
    <property type="nucleotide sequence ID" value="NZ_BMFU01000008.1"/>
</dbReference>